<dbReference type="Proteomes" id="UP000503640">
    <property type="component" value="Unassembled WGS sequence"/>
</dbReference>
<dbReference type="EMBL" id="BJTG01000002">
    <property type="protein sequence ID" value="GEJ56180.1"/>
    <property type="molecule type" value="Genomic_DNA"/>
</dbReference>
<protein>
    <submittedName>
        <fullName evidence="1">Uncharacterized protein</fullName>
    </submittedName>
</protein>
<gene>
    <name evidence="1" type="ORF">AMYX_09210</name>
</gene>
<dbReference type="RefSeq" id="WP_176063415.1">
    <property type="nucleotide sequence ID" value="NZ_BJTG01000002.1"/>
</dbReference>
<dbReference type="SUPFAM" id="SSF52949">
    <property type="entry name" value="Macro domain-like"/>
    <property type="match status" value="1"/>
</dbReference>
<reference evidence="2" key="1">
    <citation type="journal article" date="2020" name="Appl. Environ. Microbiol.">
        <title>Diazotrophic Anaeromyxobacter Isolates from Soils.</title>
        <authorList>
            <person name="Masuda Y."/>
            <person name="Yamanaka H."/>
            <person name="Xu Z.X."/>
            <person name="Shiratori Y."/>
            <person name="Aono T."/>
            <person name="Amachi S."/>
            <person name="Senoo K."/>
            <person name="Itoh H."/>
        </authorList>
    </citation>
    <scope>NUCLEOTIDE SEQUENCE [LARGE SCALE GENOMIC DNA]</scope>
    <source>
        <strain evidence="2">R267</strain>
    </source>
</reference>
<name>A0A7I9VJ81_9BACT</name>
<dbReference type="Gene3D" id="3.40.220.10">
    <property type="entry name" value="Leucine Aminopeptidase, subunit E, domain 1"/>
    <property type="match status" value="1"/>
</dbReference>
<evidence type="ECO:0000313" key="1">
    <source>
        <dbReference type="EMBL" id="GEJ56180.1"/>
    </source>
</evidence>
<comment type="caution">
    <text evidence="1">The sequence shown here is derived from an EMBL/GenBank/DDBJ whole genome shotgun (WGS) entry which is preliminary data.</text>
</comment>
<keyword evidence="2" id="KW-1185">Reference proteome</keyword>
<dbReference type="InterPro" id="IPR043472">
    <property type="entry name" value="Macro_dom-like"/>
</dbReference>
<proteinExistence type="predicted"/>
<accession>A0A7I9VJ81</accession>
<evidence type="ECO:0000313" key="2">
    <source>
        <dbReference type="Proteomes" id="UP000503640"/>
    </source>
</evidence>
<dbReference type="AlphaFoldDB" id="A0A7I9VJ81"/>
<organism evidence="1 2">
    <name type="scientific">Anaeromyxobacter diazotrophicus</name>
    <dbReference type="NCBI Taxonomy" id="2590199"/>
    <lineage>
        <taxon>Bacteria</taxon>
        <taxon>Pseudomonadati</taxon>
        <taxon>Myxococcota</taxon>
        <taxon>Myxococcia</taxon>
        <taxon>Myxococcales</taxon>
        <taxon>Cystobacterineae</taxon>
        <taxon>Anaeromyxobacteraceae</taxon>
        <taxon>Anaeromyxobacter</taxon>
    </lineage>
</organism>
<sequence>MAALRLELHDLGLPALDALDVDALAVLVGPERPLQGLAGFADWRLCGLISRAIREESYRPETGEALLRPSGGRLAVPRIFCFGAPAAPPDAAAWATQVAHLCQAMHKARSESWAGALPPFPAGEAPWGRLFLEALLPVAPGRLVLLGDARALHRELSQGREALRATEVELLAPVSRVELPRPPGLPRPGAVVR</sequence>